<dbReference type="Proteomes" id="UP000215214">
    <property type="component" value="Chromosome TJEJU"/>
</dbReference>
<proteinExistence type="predicted"/>
<accession>A0A238U4W6</accession>
<name>A0A238U4W6_9FLAO</name>
<evidence type="ECO:0000313" key="2">
    <source>
        <dbReference type="Proteomes" id="UP000215214"/>
    </source>
</evidence>
<dbReference type="KEGG" id="tje:TJEJU_0445"/>
<organism evidence="1 2">
    <name type="scientific">Tenacibaculum jejuense</name>
    <dbReference type="NCBI Taxonomy" id="584609"/>
    <lineage>
        <taxon>Bacteria</taxon>
        <taxon>Pseudomonadati</taxon>
        <taxon>Bacteroidota</taxon>
        <taxon>Flavobacteriia</taxon>
        <taxon>Flavobacteriales</taxon>
        <taxon>Flavobacteriaceae</taxon>
        <taxon>Tenacibaculum</taxon>
    </lineage>
</organism>
<gene>
    <name evidence="1" type="ORF">TJEJU_0445</name>
</gene>
<keyword evidence="2" id="KW-1185">Reference proteome</keyword>
<dbReference type="EMBL" id="LT899436">
    <property type="protein sequence ID" value="SNR14243.1"/>
    <property type="molecule type" value="Genomic_DNA"/>
</dbReference>
<sequence length="58" mass="6669">MFLYAMSVIYNSVTKQEDQHNSTIQKAVTSTVTLDKKIKNMDNNISFKNLKDNSTQLK</sequence>
<protein>
    <submittedName>
        <fullName evidence="1">Uncharacterized protein</fullName>
    </submittedName>
</protein>
<evidence type="ECO:0000313" key="1">
    <source>
        <dbReference type="EMBL" id="SNR14243.1"/>
    </source>
</evidence>
<dbReference type="AlphaFoldDB" id="A0A238U4W6"/>
<reference evidence="1 2" key="1">
    <citation type="submission" date="2017-07" db="EMBL/GenBank/DDBJ databases">
        <authorList>
            <person name="Sun Z.S."/>
            <person name="Albrecht U."/>
            <person name="Echele G."/>
            <person name="Lee C.C."/>
        </authorList>
    </citation>
    <scope>NUCLEOTIDE SEQUENCE [LARGE SCALE GENOMIC DNA]</scope>
    <source>
        <strain evidence="2">type strain: KCTC 22618</strain>
    </source>
</reference>